<dbReference type="EMBL" id="VWPK01000093">
    <property type="protein sequence ID" value="KAA5608270.1"/>
    <property type="molecule type" value="Genomic_DNA"/>
</dbReference>
<gene>
    <name evidence="1" type="ORF">F1189_29880</name>
</gene>
<keyword evidence="2" id="KW-1185">Reference proteome</keyword>
<protein>
    <submittedName>
        <fullName evidence="1">Uncharacterized protein</fullName>
    </submittedName>
</protein>
<evidence type="ECO:0000313" key="1">
    <source>
        <dbReference type="EMBL" id="KAA5608270.1"/>
    </source>
</evidence>
<proteinExistence type="predicted"/>
<dbReference type="Proteomes" id="UP000325255">
    <property type="component" value="Unassembled WGS sequence"/>
</dbReference>
<accession>A0A5M6IJ53</accession>
<dbReference type="AlphaFoldDB" id="A0A5M6IJ53"/>
<dbReference type="RefSeq" id="WP_150045526.1">
    <property type="nucleotide sequence ID" value="NZ_OW485603.1"/>
</dbReference>
<organism evidence="1 2">
    <name type="scientific">Rhodovastum atsumiense</name>
    <dbReference type="NCBI Taxonomy" id="504468"/>
    <lineage>
        <taxon>Bacteria</taxon>
        <taxon>Pseudomonadati</taxon>
        <taxon>Pseudomonadota</taxon>
        <taxon>Alphaproteobacteria</taxon>
        <taxon>Acetobacterales</taxon>
        <taxon>Acetobacteraceae</taxon>
        <taxon>Rhodovastum</taxon>
    </lineage>
</organism>
<evidence type="ECO:0000313" key="2">
    <source>
        <dbReference type="Proteomes" id="UP000325255"/>
    </source>
</evidence>
<reference evidence="1 2" key="1">
    <citation type="submission" date="2019-09" db="EMBL/GenBank/DDBJ databases">
        <title>Genome sequence of Rhodovastum atsumiense, a diverse member of the Acetobacteraceae family of non-sulfur purple photosynthetic bacteria.</title>
        <authorList>
            <person name="Meyer T."/>
            <person name="Kyndt J."/>
        </authorList>
    </citation>
    <scope>NUCLEOTIDE SEQUENCE [LARGE SCALE GENOMIC DNA]</scope>
    <source>
        <strain evidence="1 2">DSM 21279</strain>
    </source>
</reference>
<name>A0A5M6IJ53_9PROT</name>
<sequence>MPHPSAAGGSAFTSKERDLIRWEMGQRFGQYPGLVDGIYLRAWHSGPQKGQPKVPLAMQGMLDRRLVEIVPDRIGFKAVFTEAGIQALREMAQDRRALDPARYPRLRAELGFDDGAGAAVE</sequence>
<comment type="caution">
    <text evidence="1">The sequence shown here is derived from an EMBL/GenBank/DDBJ whole genome shotgun (WGS) entry which is preliminary data.</text>
</comment>
<dbReference type="OrthoDB" id="7305532at2"/>